<protein>
    <submittedName>
        <fullName evidence="1">Uncharacterized protein</fullName>
    </submittedName>
</protein>
<proteinExistence type="predicted"/>
<gene>
    <name evidence="1" type="ORF">H6G05_16950</name>
</gene>
<sequence>MLPFIPLYDHLFSRCFVSVGRSLVDFGEVAIVIFLLQTKSLMHIQLIDYGNK</sequence>
<keyword evidence="2" id="KW-1185">Reference proteome</keyword>
<dbReference type="RefSeq" id="WP_190579612.1">
    <property type="nucleotide sequence ID" value="NZ_CAWPQU010000024.1"/>
</dbReference>
<reference evidence="1 2" key="1">
    <citation type="journal article" date="2020" name="ISME J.">
        <title>Comparative genomics reveals insights into cyanobacterial evolution and habitat adaptation.</title>
        <authorList>
            <person name="Chen M.Y."/>
            <person name="Teng W.K."/>
            <person name="Zhao L."/>
            <person name="Hu C.X."/>
            <person name="Zhou Y.K."/>
            <person name="Han B.P."/>
            <person name="Song L.R."/>
            <person name="Shu W.S."/>
        </authorList>
    </citation>
    <scope>NUCLEOTIDE SEQUENCE [LARGE SCALE GENOMIC DNA]</scope>
    <source>
        <strain evidence="1 2">FACHB-1050</strain>
    </source>
</reference>
<accession>A0ABR8CF08</accession>
<dbReference type="EMBL" id="JACJQY010000030">
    <property type="protein sequence ID" value="MBD2318530.1"/>
    <property type="molecule type" value="Genomic_DNA"/>
</dbReference>
<evidence type="ECO:0000313" key="2">
    <source>
        <dbReference type="Proteomes" id="UP000618445"/>
    </source>
</evidence>
<name>A0ABR8CF08_9CYAN</name>
<evidence type="ECO:0000313" key="1">
    <source>
        <dbReference type="EMBL" id="MBD2318530.1"/>
    </source>
</evidence>
<organism evidence="1 2">
    <name type="scientific">Phormidium tenue FACHB-1050</name>
    <dbReference type="NCBI Taxonomy" id="2692857"/>
    <lineage>
        <taxon>Bacteria</taxon>
        <taxon>Bacillati</taxon>
        <taxon>Cyanobacteriota</taxon>
        <taxon>Cyanophyceae</taxon>
        <taxon>Oscillatoriophycideae</taxon>
        <taxon>Oscillatoriales</taxon>
        <taxon>Oscillatoriaceae</taxon>
        <taxon>Phormidium</taxon>
    </lineage>
</organism>
<comment type="caution">
    <text evidence="1">The sequence shown here is derived from an EMBL/GenBank/DDBJ whole genome shotgun (WGS) entry which is preliminary data.</text>
</comment>
<dbReference type="Proteomes" id="UP000618445">
    <property type="component" value="Unassembled WGS sequence"/>
</dbReference>